<gene>
    <name evidence="7" type="ORF">RSO01_65010</name>
</gene>
<evidence type="ECO:0000256" key="1">
    <source>
        <dbReference type="ARBA" id="ARBA00004418"/>
    </source>
</evidence>
<dbReference type="RefSeq" id="WP_147154693.1">
    <property type="nucleotide sequence ID" value="NZ_BKAJ01000127.1"/>
</dbReference>
<evidence type="ECO:0000256" key="2">
    <source>
        <dbReference type="ARBA" id="ARBA00005695"/>
    </source>
</evidence>
<name>A0A512NK78_9HYPH</name>
<evidence type="ECO:0000256" key="4">
    <source>
        <dbReference type="ARBA" id="ARBA00022729"/>
    </source>
</evidence>
<comment type="caution">
    <text evidence="7">The sequence shown here is derived from an EMBL/GenBank/DDBJ whole genome shotgun (WGS) entry which is preliminary data.</text>
</comment>
<dbReference type="SUPFAM" id="SSF53850">
    <property type="entry name" value="Periplasmic binding protein-like II"/>
    <property type="match status" value="1"/>
</dbReference>
<dbReference type="GO" id="GO:0030288">
    <property type="term" value="C:outer membrane-bounded periplasmic space"/>
    <property type="evidence" value="ECO:0007669"/>
    <property type="project" value="UniProtKB-ARBA"/>
</dbReference>
<dbReference type="Gene3D" id="3.40.190.10">
    <property type="entry name" value="Periplasmic binding protein-like II"/>
    <property type="match status" value="1"/>
</dbReference>
<dbReference type="PANTHER" id="PTHR30290:SF9">
    <property type="entry name" value="OLIGOPEPTIDE-BINDING PROTEIN APPA"/>
    <property type="match status" value="1"/>
</dbReference>
<keyword evidence="8" id="KW-1185">Reference proteome</keyword>
<dbReference type="Pfam" id="PF00496">
    <property type="entry name" value="SBP_bac_5"/>
    <property type="match status" value="1"/>
</dbReference>
<keyword evidence="3" id="KW-0813">Transport</keyword>
<evidence type="ECO:0000256" key="5">
    <source>
        <dbReference type="SAM" id="SignalP"/>
    </source>
</evidence>
<dbReference type="AlphaFoldDB" id="A0A512NK78"/>
<sequence>MTAKFRTTRRAALAGASALALAGGRAWAQTPTPTPKKGGTLTFMQNSEPQTLVALTTVATPALTVSAKVTEGLLEYDYDIKPRPQLATEWSVSPDGKTYTFKLRPNVKFHDGKPFTSADVAYSIQLLKTVHPRGRNTFANVTEVKTPDPLTAVIELSKPAPYLIKALTAAEAPMMPRHIYEGTDPLANPNGNAPIGTGPYKFKEWVRGSHIIYERNPDYWDAPKPYIDRMVCKFLPDPGARSIAFENGSADIGYRTPVALSDLERLKKVPTLRFETKGTSYSYNVSTLQFNLDSQFFKNLKVRQAVAHTIDRELLIKTVAFGYGTVCYSPIAPGLKEFHDPTPSPYKLDLKKAEALLDEAGFPRGTNKVRFKVPLDYNPIGDESRRACEFLRAALGRIGIAVEVRAADPSAFVKRVYTDREFDFTFNGHSNLFDPTVGVQRIYWSKNFKKGVPFSNGSHYDNPKVDALLEGAAVENDPVKRKQMFIDFQRIVAEEVPDIPLYSPLYLTIHNVRVHDHSLTADGVEANMAAVWLDV</sequence>
<dbReference type="CDD" id="cd08517">
    <property type="entry name" value="PBP2_NikA_DppA_OppA_like_13"/>
    <property type="match status" value="1"/>
</dbReference>
<dbReference type="Gene3D" id="3.10.105.10">
    <property type="entry name" value="Dipeptide-binding Protein, Domain 3"/>
    <property type="match status" value="1"/>
</dbReference>
<comment type="subcellular location">
    <subcellularLocation>
        <location evidence="1">Periplasm</location>
    </subcellularLocation>
</comment>
<dbReference type="InterPro" id="IPR030678">
    <property type="entry name" value="Peptide/Ni-bd"/>
</dbReference>
<dbReference type="InterPro" id="IPR039424">
    <property type="entry name" value="SBP_5"/>
</dbReference>
<dbReference type="PANTHER" id="PTHR30290">
    <property type="entry name" value="PERIPLASMIC BINDING COMPONENT OF ABC TRANSPORTER"/>
    <property type="match status" value="1"/>
</dbReference>
<protein>
    <submittedName>
        <fullName evidence="7">Peptide ABC transporter substrate-binding protein</fullName>
    </submittedName>
</protein>
<evidence type="ECO:0000256" key="3">
    <source>
        <dbReference type="ARBA" id="ARBA00022448"/>
    </source>
</evidence>
<feature type="chain" id="PRO_5021707215" evidence="5">
    <location>
        <begin position="29"/>
        <end position="535"/>
    </location>
</feature>
<reference evidence="7 8" key="1">
    <citation type="submission" date="2019-07" db="EMBL/GenBank/DDBJ databases">
        <title>Whole genome shotgun sequence of Reyranella soli NBRC 108950.</title>
        <authorList>
            <person name="Hosoyama A."/>
            <person name="Uohara A."/>
            <person name="Ohji S."/>
            <person name="Ichikawa N."/>
        </authorList>
    </citation>
    <scope>NUCLEOTIDE SEQUENCE [LARGE SCALE GENOMIC DNA]</scope>
    <source>
        <strain evidence="7 8">NBRC 108950</strain>
    </source>
</reference>
<dbReference type="GO" id="GO:1904680">
    <property type="term" value="F:peptide transmembrane transporter activity"/>
    <property type="evidence" value="ECO:0007669"/>
    <property type="project" value="TreeGrafter"/>
</dbReference>
<organism evidence="7 8">
    <name type="scientific">Reyranella soli</name>
    <dbReference type="NCBI Taxonomy" id="1230389"/>
    <lineage>
        <taxon>Bacteria</taxon>
        <taxon>Pseudomonadati</taxon>
        <taxon>Pseudomonadota</taxon>
        <taxon>Alphaproteobacteria</taxon>
        <taxon>Hyphomicrobiales</taxon>
        <taxon>Reyranellaceae</taxon>
        <taxon>Reyranella</taxon>
    </lineage>
</organism>
<dbReference type="PIRSF" id="PIRSF002741">
    <property type="entry name" value="MppA"/>
    <property type="match status" value="1"/>
</dbReference>
<evidence type="ECO:0000313" key="8">
    <source>
        <dbReference type="Proteomes" id="UP000321058"/>
    </source>
</evidence>
<keyword evidence="4 5" id="KW-0732">Signal</keyword>
<dbReference type="InterPro" id="IPR000914">
    <property type="entry name" value="SBP_5_dom"/>
</dbReference>
<dbReference type="GO" id="GO:0043190">
    <property type="term" value="C:ATP-binding cassette (ABC) transporter complex"/>
    <property type="evidence" value="ECO:0007669"/>
    <property type="project" value="InterPro"/>
</dbReference>
<accession>A0A512NK78</accession>
<feature type="domain" description="Solute-binding protein family 5" evidence="6">
    <location>
        <begin position="81"/>
        <end position="446"/>
    </location>
</feature>
<feature type="signal peptide" evidence="5">
    <location>
        <begin position="1"/>
        <end position="28"/>
    </location>
</feature>
<comment type="similarity">
    <text evidence="2">Belongs to the bacterial solute-binding protein 5 family.</text>
</comment>
<proteinExistence type="inferred from homology"/>
<dbReference type="Proteomes" id="UP000321058">
    <property type="component" value="Unassembled WGS sequence"/>
</dbReference>
<evidence type="ECO:0000313" key="7">
    <source>
        <dbReference type="EMBL" id="GEP59335.1"/>
    </source>
</evidence>
<evidence type="ECO:0000259" key="6">
    <source>
        <dbReference type="Pfam" id="PF00496"/>
    </source>
</evidence>
<dbReference type="OrthoDB" id="9803988at2"/>
<dbReference type="GO" id="GO:0015833">
    <property type="term" value="P:peptide transport"/>
    <property type="evidence" value="ECO:0007669"/>
    <property type="project" value="TreeGrafter"/>
</dbReference>
<dbReference type="EMBL" id="BKAJ01000127">
    <property type="protein sequence ID" value="GEP59335.1"/>
    <property type="molecule type" value="Genomic_DNA"/>
</dbReference>